<organism evidence="4 5">
    <name type="scientific">Paracoccus gahaiensis</name>
    <dbReference type="NCBI Taxonomy" id="1706839"/>
    <lineage>
        <taxon>Bacteria</taxon>
        <taxon>Pseudomonadati</taxon>
        <taxon>Pseudomonadota</taxon>
        <taxon>Alphaproteobacteria</taxon>
        <taxon>Rhodobacterales</taxon>
        <taxon>Paracoccaceae</taxon>
        <taxon>Paracoccus</taxon>
    </lineage>
</organism>
<dbReference type="PANTHER" id="PTHR12526">
    <property type="entry name" value="GLYCOSYLTRANSFERASE"/>
    <property type="match status" value="1"/>
</dbReference>
<evidence type="ECO:0000256" key="1">
    <source>
        <dbReference type="ARBA" id="ARBA00022676"/>
    </source>
</evidence>
<dbReference type="Proteomes" id="UP000309747">
    <property type="component" value="Unassembled WGS sequence"/>
</dbReference>
<sequence>MTRGRPLNDTLLLYAPVPLHQDAEGGLFVESQALNGLQLWARNFSRVVVMMPLDPGPVPPGWVPALPDDPRLDRVVFEPLPMAYRPDQFLRHLPATQRRIRKLISEADWLSFAIGGLFGDWGAVAALTAHRMGRPFAAWTDRVESQVVRQEIGTGHWRTTLRARLTHRPMAMLERAVVRRASLGLFHGRETFETYAPHARGPAEIVHDIHISAGDHIDPDRLAAKTAGVLTGPLRLVYAGRADPMKGPFDWIEVLEQLDRRGVDFRARWLGDGTDRPAMIARLEASGLTSRVEMPGFLVDREAVLEELRDAHLFLFCHLTPESPRCLIEALASGCPLAGYASAYSSDLIATHGGGALVPRGDTAALAEVIAGLEADRPRLAQLIARAAADGAPFTDTEVFRQRSQVIRDHLGAA</sequence>
<dbReference type="SUPFAM" id="SSF53756">
    <property type="entry name" value="UDP-Glycosyltransferase/glycogen phosphorylase"/>
    <property type="match status" value="1"/>
</dbReference>
<keyword evidence="2 4" id="KW-0808">Transferase</keyword>
<dbReference type="EMBL" id="SUNI01000024">
    <property type="protein sequence ID" value="TJZ89840.1"/>
    <property type="molecule type" value="Genomic_DNA"/>
</dbReference>
<proteinExistence type="predicted"/>
<dbReference type="Gene3D" id="3.40.50.2000">
    <property type="entry name" value="Glycogen Phosphorylase B"/>
    <property type="match status" value="2"/>
</dbReference>
<evidence type="ECO:0000256" key="2">
    <source>
        <dbReference type="ARBA" id="ARBA00022679"/>
    </source>
</evidence>
<evidence type="ECO:0000259" key="3">
    <source>
        <dbReference type="Pfam" id="PF00534"/>
    </source>
</evidence>
<reference evidence="4 5" key="1">
    <citation type="submission" date="2019-04" db="EMBL/GenBank/DDBJ databases">
        <authorList>
            <person name="Li J."/>
        </authorList>
    </citation>
    <scope>NUCLEOTIDE SEQUENCE [LARGE SCALE GENOMIC DNA]</scope>
    <source>
        <strain evidence="4 5">KCTC 42687</strain>
    </source>
</reference>
<keyword evidence="5" id="KW-1185">Reference proteome</keyword>
<dbReference type="InterPro" id="IPR001296">
    <property type="entry name" value="Glyco_trans_1"/>
</dbReference>
<dbReference type="AlphaFoldDB" id="A0A4U0R636"/>
<evidence type="ECO:0000313" key="5">
    <source>
        <dbReference type="Proteomes" id="UP000309747"/>
    </source>
</evidence>
<feature type="domain" description="Glycosyl transferase family 1" evidence="3">
    <location>
        <begin position="232"/>
        <end position="387"/>
    </location>
</feature>
<dbReference type="Pfam" id="PF00534">
    <property type="entry name" value="Glycos_transf_1"/>
    <property type="match status" value="1"/>
</dbReference>
<gene>
    <name evidence="4" type="ORF">FA743_17290</name>
</gene>
<dbReference type="OrthoDB" id="503550at2"/>
<comment type="caution">
    <text evidence="4">The sequence shown here is derived from an EMBL/GenBank/DDBJ whole genome shotgun (WGS) entry which is preliminary data.</text>
</comment>
<name>A0A4U0R636_9RHOB</name>
<protein>
    <submittedName>
        <fullName evidence="4">Glycosyltransferase</fullName>
    </submittedName>
</protein>
<dbReference type="PANTHER" id="PTHR12526:SF510">
    <property type="entry name" value="D-INOSITOL 3-PHOSPHATE GLYCOSYLTRANSFERASE"/>
    <property type="match status" value="1"/>
</dbReference>
<keyword evidence="1" id="KW-0328">Glycosyltransferase</keyword>
<accession>A0A4U0R636</accession>
<dbReference type="GO" id="GO:0016757">
    <property type="term" value="F:glycosyltransferase activity"/>
    <property type="evidence" value="ECO:0007669"/>
    <property type="project" value="UniProtKB-KW"/>
</dbReference>
<evidence type="ECO:0000313" key="4">
    <source>
        <dbReference type="EMBL" id="TJZ89840.1"/>
    </source>
</evidence>